<reference evidence="2 3" key="1">
    <citation type="submission" date="2017-11" db="EMBL/GenBank/DDBJ databases">
        <title>De novo assembly and phasing of dikaryotic genomes from two isolates of Puccinia coronata f. sp. avenae, the causal agent of oat crown rust.</title>
        <authorList>
            <person name="Miller M.E."/>
            <person name="Zhang Y."/>
            <person name="Omidvar V."/>
            <person name="Sperschneider J."/>
            <person name="Schwessinger B."/>
            <person name="Raley C."/>
            <person name="Palmer J.M."/>
            <person name="Garnica D."/>
            <person name="Upadhyaya N."/>
            <person name="Rathjen J."/>
            <person name="Taylor J.M."/>
            <person name="Park R.F."/>
            <person name="Dodds P.N."/>
            <person name="Hirsch C.D."/>
            <person name="Kianian S.F."/>
            <person name="Figueroa M."/>
        </authorList>
    </citation>
    <scope>NUCLEOTIDE SEQUENCE [LARGE SCALE GENOMIC DNA]</scope>
    <source>
        <strain evidence="2">12SD80</strain>
    </source>
</reference>
<feature type="compositionally biased region" description="Basic residues" evidence="1">
    <location>
        <begin position="313"/>
        <end position="327"/>
    </location>
</feature>
<feature type="compositionally biased region" description="Acidic residues" evidence="1">
    <location>
        <begin position="120"/>
        <end position="155"/>
    </location>
</feature>
<feature type="region of interest" description="Disordered" evidence="1">
    <location>
        <begin position="233"/>
        <end position="372"/>
    </location>
</feature>
<feature type="compositionally biased region" description="Basic and acidic residues" evidence="1">
    <location>
        <begin position="156"/>
        <end position="178"/>
    </location>
</feature>
<feature type="compositionally biased region" description="Basic residues" evidence="1">
    <location>
        <begin position="271"/>
        <end position="284"/>
    </location>
</feature>
<dbReference type="Proteomes" id="UP000235392">
    <property type="component" value="Unassembled WGS sequence"/>
</dbReference>
<protein>
    <submittedName>
        <fullName evidence="2">Uncharacterized protein</fullName>
    </submittedName>
</protein>
<proteinExistence type="predicted"/>
<evidence type="ECO:0000313" key="3">
    <source>
        <dbReference type="Proteomes" id="UP000235392"/>
    </source>
</evidence>
<evidence type="ECO:0000313" key="2">
    <source>
        <dbReference type="EMBL" id="PLW23115.1"/>
    </source>
</evidence>
<feature type="region of interest" description="Disordered" evidence="1">
    <location>
        <begin position="114"/>
        <end position="180"/>
    </location>
</feature>
<feature type="compositionally biased region" description="Low complexity" evidence="1">
    <location>
        <begin position="295"/>
        <end position="306"/>
    </location>
</feature>
<feature type="compositionally biased region" description="Polar residues" evidence="1">
    <location>
        <begin position="251"/>
        <end position="270"/>
    </location>
</feature>
<feature type="compositionally biased region" description="Polar residues" evidence="1">
    <location>
        <begin position="355"/>
        <end position="372"/>
    </location>
</feature>
<sequence length="418" mass="46543">MGKAPLVGRPPKGTINGFELMAINLRNQSTSKISLSSRQMKDCFNSYKDKYKKTHTLSLATGFGLTPEDQQTGIQTIKQKLDSLCPHYQAMHELMGNKAFVNTLYKVDAQKDVETTNSSDSDDSSDNPDDSDDSEDSDDSDNSDNSDNSDDSDDSDSGKGKDNSGKDNSDNGKGKDSDIGELVEDIDKSVESFDHYWNRQESNQVCFNSFHCQRDLIPTLLLFTLFEGDNDPEIQNKHTNPALDPDLLNYNPKNQQRRTTSPNDVPQQSSQRKRKQNTRYHQRRNALTAEERALDSSSSDGSLSSDVIAPTKSPKKKNMNNKKKKAKVSPDANNLATHPSLSKTPQNTKGRRRASNSNNINPRSHSTPASKNNNVFVHYEEYALKRDAGKYLQLQSLVILSFHKSHSFREGSGGSGKP</sequence>
<comment type="caution">
    <text evidence="2">The sequence shown here is derived from an EMBL/GenBank/DDBJ whole genome shotgun (WGS) entry which is preliminary data.</text>
</comment>
<feature type="compositionally biased region" description="Polar residues" evidence="1">
    <location>
        <begin position="331"/>
        <end position="348"/>
    </location>
</feature>
<dbReference type="EMBL" id="PGCI01000642">
    <property type="protein sequence ID" value="PLW23115.1"/>
    <property type="molecule type" value="Genomic_DNA"/>
</dbReference>
<gene>
    <name evidence="2" type="ORF">PCASD_15245</name>
</gene>
<dbReference type="AlphaFoldDB" id="A0A2N5TC78"/>
<accession>A0A2N5TC78</accession>
<evidence type="ECO:0000256" key="1">
    <source>
        <dbReference type="SAM" id="MobiDB-lite"/>
    </source>
</evidence>
<organism evidence="2 3">
    <name type="scientific">Puccinia coronata f. sp. avenae</name>
    <dbReference type="NCBI Taxonomy" id="200324"/>
    <lineage>
        <taxon>Eukaryota</taxon>
        <taxon>Fungi</taxon>
        <taxon>Dikarya</taxon>
        <taxon>Basidiomycota</taxon>
        <taxon>Pucciniomycotina</taxon>
        <taxon>Pucciniomycetes</taxon>
        <taxon>Pucciniales</taxon>
        <taxon>Pucciniaceae</taxon>
        <taxon>Puccinia</taxon>
    </lineage>
</organism>
<name>A0A2N5TC78_9BASI</name>